<dbReference type="RefSeq" id="WP_419188974.1">
    <property type="nucleotide sequence ID" value="NZ_CP036526.1"/>
</dbReference>
<proteinExistence type="inferred from homology"/>
<dbReference type="InterPro" id="IPR006182">
    <property type="entry name" value="FliF_N_dom"/>
</dbReference>
<evidence type="ECO:0000256" key="6">
    <source>
        <dbReference type="ARBA" id="ARBA00022989"/>
    </source>
</evidence>
<keyword evidence="8" id="KW-0975">Bacterial flagellum</keyword>
<dbReference type="PANTHER" id="PTHR30046:SF0">
    <property type="entry name" value="FLAGELLAR M-RING PROTEIN"/>
    <property type="match status" value="1"/>
</dbReference>
<keyword evidence="7 9" id="KW-0472">Membrane</keyword>
<keyword evidence="12" id="KW-0969">Cilium</keyword>
<dbReference type="InterPro" id="IPR043427">
    <property type="entry name" value="YscJ/FliF"/>
</dbReference>
<dbReference type="GO" id="GO:0071973">
    <property type="term" value="P:bacterial-type flagellum-dependent cell motility"/>
    <property type="evidence" value="ECO:0007669"/>
    <property type="project" value="InterPro"/>
</dbReference>
<keyword evidence="13" id="KW-1185">Reference proteome</keyword>
<keyword evidence="4" id="KW-1003">Cell membrane</keyword>
<evidence type="ECO:0000256" key="4">
    <source>
        <dbReference type="ARBA" id="ARBA00022475"/>
    </source>
</evidence>
<dbReference type="GO" id="GO:0005886">
    <property type="term" value="C:plasma membrane"/>
    <property type="evidence" value="ECO:0007669"/>
    <property type="project" value="UniProtKB-SubCell"/>
</dbReference>
<evidence type="ECO:0000259" key="10">
    <source>
        <dbReference type="Pfam" id="PF01514"/>
    </source>
</evidence>
<evidence type="ECO:0000256" key="7">
    <source>
        <dbReference type="ARBA" id="ARBA00023136"/>
    </source>
</evidence>
<keyword evidence="12" id="KW-0282">Flagellum</keyword>
<feature type="transmembrane region" description="Helical" evidence="9">
    <location>
        <begin position="429"/>
        <end position="446"/>
    </location>
</feature>
<dbReference type="Proteomes" id="UP000319817">
    <property type="component" value="Chromosome"/>
</dbReference>
<evidence type="ECO:0000256" key="3">
    <source>
        <dbReference type="ARBA" id="ARBA00007971"/>
    </source>
</evidence>
<evidence type="ECO:0000313" key="13">
    <source>
        <dbReference type="Proteomes" id="UP000319817"/>
    </source>
</evidence>
<dbReference type="NCBIfam" id="TIGR00206">
    <property type="entry name" value="fliF"/>
    <property type="match status" value="1"/>
</dbReference>
<evidence type="ECO:0000313" key="12">
    <source>
        <dbReference type="EMBL" id="QDT11169.1"/>
    </source>
</evidence>
<dbReference type="AlphaFoldDB" id="A0A517NVM1"/>
<organism evidence="12 13">
    <name type="scientific">Stieleria marina</name>
    <dbReference type="NCBI Taxonomy" id="1930275"/>
    <lineage>
        <taxon>Bacteria</taxon>
        <taxon>Pseudomonadati</taxon>
        <taxon>Planctomycetota</taxon>
        <taxon>Planctomycetia</taxon>
        <taxon>Pirellulales</taxon>
        <taxon>Pirellulaceae</taxon>
        <taxon>Stieleria</taxon>
    </lineage>
</organism>
<feature type="domain" description="Flagellar M-ring C-terminal" evidence="11">
    <location>
        <begin position="250"/>
        <end position="403"/>
    </location>
</feature>
<dbReference type="PRINTS" id="PR01009">
    <property type="entry name" value="FLGMRINGFLIF"/>
</dbReference>
<evidence type="ECO:0000256" key="1">
    <source>
        <dbReference type="ARBA" id="ARBA00004117"/>
    </source>
</evidence>
<evidence type="ECO:0000256" key="2">
    <source>
        <dbReference type="ARBA" id="ARBA00004651"/>
    </source>
</evidence>
<dbReference type="PANTHER" id="PTHR30046">
    <property type="entry name" value="FLAGELLAR M-RING PROTEIN"/>
    <property type="match status" value="1"/>
</dbReference>
<dbReference type="Pfam" id="PF08345">
    <property type="entry name" value="YscJ_FliF_C"/>
    <property type="match status" value="1"/>
</dbReference>
<protein>
    <submittedName>
        <fullName evidence="12">Flagellar M-ring protein</fullName>
    </submittedName>
</protein>
<dbReference type="Pfam" id="PF01514">
    <property type="entry name" value="YscJ_FliF"/>
    <property type="match status" value="1"/>
</dbReference>
<dbReference type="InterPro" id="IPR045851">
    <property type="entry name" value="AMP-bd_C_sf"/>
</dbReference>
<feature type="transmembrane region" description="Helical" evidence="9">
    <location>
        <begin position="21"/>
        <end position="45"/>
    </location>
</feature>
<evidence type="ECO:0000256" key="9">
    <source>
        <dbReference type="SAM" id="Phobius"/>
    </source>
</evidence>
<sequence length="508" mass="54253">MNIVKPSIDALLKIWQENSPAARIGILLLAALCAVAIGGVGYWSVQPSYVVLVSESESGKVDKVVDALDKAGIDYQLSGAGGNLMVDKRDYAKARLLARSNGVADSATAAVGSLGGAFGSPTERRNMARVQKQLNLASTIKKLTVIENADVHLNIPDKGPFERKKSTPSASVLLTLTPGARLSDQQALSIASFVAYAVEDLAPKAVQITDKDGRSYTIPDDQVAQINSQVEYVAEAERKLEQKAQTQLLHFLGFGNASVQVSLDYTFKSGSITKTDYDPDGKVASEEDLVSETTSNVDAPAVGPATVAANVDGKRRAKSNVQSKTENIKTTYLVPKTEETQANSTPVRNLMTVSVLVNSSAEGLNDKDGNPLPGLNEKVAAIVKNAVGFKEDVDAISVELLPFPSNDISAEAVAAPFDWSGLKSIIESASLAIAALAAFVMGIMMLRRFRPMPEPEATASSPQMDRQRMENVNQLSSLIKDNPEVFAQIVRSWSGAEETDSSKERRAA</sequence>
<evidence type="ECO:0000256" key="8">
    <source>
        <dbReference type="ARBA" id="ARBA00023143"/>
    </source>
</evidence>
<keyword evidence="5 9" id="KW-0812">Transmembrane</keyword>
<comment type="subcellular location">
    <subcellularLocation>
        <location evidence="1">Bacterial flagellum basal body</location>
    </subcellularLocation>
    <subcellularLocation>
        <location evidence="2">Cell membrane</location>
        <topology evidence="2">Multi-pass membrane protein</topology>
    </subcellularLocation>
</comment>
<dbReference type="InterPro" id="IPR000067">
    <property type="entry name" value="FlgMring_FliF"/>
</dbReference>
<feature type="domain" description="Flagellar M-ring N-terminal" evidence="10">
    <location>
        <begin position="46"/>
        <end position="215"/>
    </location>
</feature>
<reference evidence="12 13" key="1">
    <citation type="submission" date="2019-02" db="EMBL/GenBank/DDBJ databases">
        <title>Deep-cultivation of Planctomycetes and their phenomic and genomic characterization uncovers novel biology.</title>
        <authorList>
            <person name="Wiegand S."/>
            <person name="Jogler M."/>
            <person name="Boedeker C."/>
            <person name="Pinto D."/>
            <person name="Vollmers J."/>
            <person name="Rivas-Marin E."/>
            <person name="Kohn T."/>
            <person name="Peeters S.H."/>
            <person name="Heuer A."/>
            <person name="Rast P."/>
            <person name="Oberbeckmann S."/>
            <person name="Bunk B."/>
            <person name="Jeske O."/>
            <person name="Meyerdierks A."/>
            <person name="Storesund J.E."/>
            <person name="Kallscheuer N."/>
            <person name="Luecker S."/>
            <person name="Lage O.M."/>
            <person name="Pohl T."/>
            <person name="Merkel B.J."/>
            <person name="Hornburger P."/>
            <person name="Mueller R.-W."/>
            <person name="Bruemmer F."/>
            <person name="Labrenz M."/>
            <person name="Spormann A.M."/>
            <person name="Op den Camp H."/>
            <person name="Overmann J."/>
            <person name="Amann R."/>
            <person name="Jetten M.S.M."/>
            <person name="Mascher T."/>
            <person name="Medema M.H."/>
            <person name="Devos D.P."/>
            <person name="Kaster A.-K."/>
            <person name="Ovreas L."/>
            <person name="Rohde M."/>
            <person name="Galperin M.Y."/>
            <person name="Jogler C."/>
        </authorList>
    </citation>
    <scope>NUCLEOTIDE SEQUENCE [LARGE SCALE GENOMIC DNA]</scope>
    <source>
        <strain evidence="12 13">K23_9</strain>
    </source>
</reference>
<keyword evidence="12" id="KW-0966">Cell projection</keyword>
<dbReference type="Gene3D" id="3.30.300.30">
    <property type="match status" value="1"/>
</dbReference>
<evidence type="ECO:0000259" key="11">
    <source>
        <dbReference type="Pfam" id="PF08345"/>
    </source>
</evidence>
<dbReference type="EMBL" id="CP036526">
    <property type="protein sequence ID" value="QDT11169.1"/>
    <property type="molecule type" value="Genomic_DNA"/>
</dbReference>
<keyword evidence="6 9" id="KW-1133">Transmembrane helix</keyword>
<dbReference type="InterPro" id="IPR013556">
    <property type="entry name" value="Flag_M-ring_C"/>
</dbReference>
<comment type="similarity">
    <text evidence="3">Belongs to the FliF family.</text>
</comment>
<evidence type="ECO:0000256" key="5">
    <source>
        <dbReference type="ARBA" id="ARBA00022692"/>
    </source>
</evidence>
<dbReference type="GO" id="GO:0009431">
    <property type="term" value="C:bacterial-type flagellum basal body, MS ring"/>
    <property type="evidence" value="ECO:0007669"/>
    <property type="project" value="InterPro"/>
</dbReference>
<name>A0A517NVM1_9BACT</name>
<gene>
    <name evidence="12" type="primary">fliF</name>
    <name evidence="12" type="ORF">K239x_31630</name>
</gene>
<accession>A0A517NVM1</accession>
<dbReference type="GO" id="GO:0003774">
    <property type="term" value="F:cytoskeletal motor activity"/>
    <property type="evidence" value="ECO:0007669"/>
    <property type="project" value="InterPro"/>
</dbReference>